<dbReference type="Proteomes" id="UP001056539">
    <property type="component" value="Chromosome"/>
</dbReference>
<feature type="domain" description="Transposase IS4-like" evidence="1">
    <location>
        <begin position="235"/>
        <end position="384"/>
    </location>
</feature>
<dbReference type="Pfam" id="PF01609">
    <property type="entry name" value="DDE_Tnp_1"/>
    <property type="match status" value="1"/>
</dbReference>
<dbReference type="NCBIfam" id="NF033559">
    <property type="entry name" value="transpos_IS1634"/>
    <property type="match status" value="1"/>
</dbReference>
<reference evidence="2" key="2">
    <citation type="submission" date="2022-06" db="EMBL/GenBank/DDBJ databases">
        <title>Thermospira aquatica gen. nov., sp. nov.</title>
        <authorList>
            <person name="Ben Ali Gam Z."/>
            <person name="Labat M."/>
        </authorList>
    </citation>
    <scope>NUCLEOTIDE SEQUENCE</scope>
    <source>
        <strain evidence="2">F1F22</strain>
    </source>
</reference>
<evidence type="ECO:0000313" key="2">
    <source>
        <dbReference type="EMBL" id="URA09333.1"/>
    </source>
</evidence>
<name>A0AAX3BB73_9SPIR</name>
<evidence type="ECO:0000313" key="3">
    <source>
        <dbReference type="Proteomes" id="UP001056539"/>
    </source>
</evidence>
<dbReference type="GO" id="GO:0003677">
    <property type="term" value="F:DNA binding"/>
    <property type="evidence" value="ECO:0007669"/>
    <property type="project" value="InterPro"/>
</dbReference>
<dbReference type="PANTHER" id="PTHR34614">
    <property type="match status" value="1"/>
</dbReference>
<keyword evidence="3" id="KW-1185">Reference proteome</keyword>
<accession>A0AAX3BB73</accession>
<organism evidence="2 3">
    <name type="scientific">Thermospira aquatica</name>
    <dbReference type="NCBI Taxonomy" id="2828656"/>
    <lineage>
        <taxon>Bacteria</taxon>
        <taxon>Pseudomonadati</taxon>
        <taxon>Spirochaetota</taxon>
        <taxon>Spirochaetia</taxon>
        <taxon>Brevinematales</taxon>
        <taxon>Thermospiraceae</taxon>
        <taxon>Thermospira</taxon>
    </lineage>
</organism>
<reference evidence="2" key="1">
    <citation type="submission" date="2021-04" db="EMBL/GenBank/DDBJ databases">
        <authorList>
            <person name="Postec A."/>
        </authorList>
    </citation>
    <scope>NUCLEOTIDE SEQUENCE</scope>
    <source>
        <strain evidence="2">F1F22</strain>
    </source>
</reference>
<dbReference type="PANTHER" id="PTHR34614:SF2">
    <property type="entry name" value="TRANSPOSASE IS4-LIKE DOMAIN-CONTAINING PROTEIN"/>
    <property type="match status" value="1"/>
</dbReference>
<dbReference type="RefSeq" id="WP_271434460.1">
    <property type="nucleotide sequence ID" value="NZ_CP073355.1"/>
</dbReference>
<dbReference type="GO" id="GO:0004803">
    <property type="term" value="F:transposase activity"/>
    <property type="evidence" value="ECO:0007669"/>
    <property type="project" value="InterPro"/>
</dbReference>
<dbReference type="EMBL" id="CP073355">
    <property type="protein sequence ID" value="URA09333.1"/>
    <property type="molecule type" value="Genomic_DNA"/>
</dbReference>
<protein>
    <submittedName>
        <fullName evidence="2">IS1634 family transposase</fullName>
    </submittedName>
</protein>
<gene>
    <name evidence="2" type="ORF">KDW03_07510</name>
</gene>
<dbReference type="KEGG" id="taqu:KDW03_07510"/>
<dbReference type="AlphaFoldDB" id="A0AAX3BB73"/>
<sequence length="447" mass="52590">MFVKPISIPNRKTGKRYTYYRLCESYRLGNTVRHRNILNLGKLEELPDRSDHKVLADRIEQIVYKRPSLFVSQIPEKIENLAQHYARIIINKGLLDIPKESLVSTEAADEGSHDYQEVDVNSLEHNDAREVGAEWLCRRALEELGLSRYLGELGWEERWIKMAMIYITARAVFPASEHKTEEWLKENSGLSELYGVEPGRVSRHHLYKVSRKLYQAKEEIDRWMARRTGELFTPQDKIILYDLTNLYFEGEKRDSEKARFGRSKERRNDAKLMALGLVTDTMGFIRYSHIYEGNIRDSKTLKKTIKDMEERYPSEGHCPVIVIDAGIATEENLRMLREQKRDYVCVSLAKMKDSHIAEIEEKGRRLTDRRGNEIFAQWVEVEGYEDRFLYIKSKGKALKEQSMEEELSKRYEEGLESIKRGIERKGGIKRIEKVYERLGRLKERYPR</sequence>
<dbReference type="GO" id="GO:0006313">
    <property type="term" value="P:DNA transposition"/>
    <property type="evidence" value="ECO:0007669"/>
    <property type="project" value="InterPro"/>
</dbReference>
<dbReference type="InterPro" id="IPR047654">
    <property type="entry name" value="IS1634_transpos"/>
</dbReference>
<dbReference type="InterPro" id="IPR002559">
    <property type="entry name" value="Transposase_11"/>
</dbReference>
<evidence type="ECO:0000259" key="1">
    <source>
        <dbReference type="Pfam" id="PF01609"/>
    </source>
</evidence>
<proteinExistence type="predicted"/>